<evidence type="ECO:0000256" key="5">
    <source>
        <dbReference type="ARBA" id="ARBA00022989"/>
    </source>
</evidence>
<evidence type="ECO:0000313" key="10">
    <source>
        <dbReference type="EMBL" id="TCT09559.1"/>
    </source>
</evidence>
<feature type="transmembrane region" description="Helical" evidence="7">
    <location>
        <begin position="26"/>
        <end position="48"/>
    </location>
</feature>
<dbReference type="CDD" id="cd06261">
    <property type="entry name" value="TM_PBP2"/>
    <property type="match status" value="1"/>
</dbReference>
<dbReference type="AlphaFoldDB" id="A0A4R3MBC5"/>
<dbReference type="Pfam" id="PF00528">
    <property type="entry name" value="BPD_transp_1"/>
    <property type="match status" value="1"/>
</dbReference>
<dbReference type="InterPro" id="IPR035906">
    <property type="entry name" value="MetI-like_sf"/>
</dbReference>
<feature type="transmembrane region" description="Helical" evidence="7">
    <location>
        <begin position="254"/>
        <end position="277"/>
    </location>
</feature>
<dbReference type="PANTHER" id="PTHR43386:SF25">
    <property type="entry name" value="PEPTIDE ABC TRANSPORTER PERMEASE PROTEIN"/>
    <property type="match status" value="1"/>
</dbReference>
<evidence type="ECO:0000259" key="9">
    <source>
        <dbReference type="PROSITE" id="PS50928"/>
    </source>
</evidence>
<evidence type="ECO:0000256" key="7">
    <source>
        <dbReference type="RuleBase" id="RU363032"/>
    </source>
</evidence>
<dbReference type="SUPFAM" id="SSF161098">
    <property type="entry name" value="MetI-like"/>
    <property type="match status" value="1"/>
</dbReference>
<accession>A0A4R3MBC5</accession>
<dbReference type="Gene3D" id="1.10.3720.10">
    <property type="entry name" value="MetI-like"/>
    <property type="match status" value="1"/>
</dbReference>
<proteinExistence type="inferred from homology"/>
<feature type="region of interest" description="Disordered" evidence="8">
    <location>
        <begin position="1"/>
        <end position="21"/>
    </location>
</feature>
<dbReference type="OrthoDB" id="9783218at2"/>
<keyword evidence="3" id="KW-1003">Cell membrane</keyword>
<dbReference type="PROSITE" id="PS50928">
    <property type="entry name" value="ABC_TM1"/>
    <property type="match status" value="1"/>
</dbReference>
<feature type="transmembrane region" description="Helical" evidence="7">
    <location>
        <begin position="90"/>
        <end position="112"/>
    </location>
</feature>
<dbReference type="GO" id="GO:0055085">
    <property type="term" value="P:transmembrane transport"/>
    <property type="evidence" value="ECO:0007669"/>
    <property type="project" value="InterPro"/>
</dbReference>
<evidence type="ECO:0000256" key="2">
    <source>
        <dbReference type="ARBA" id="ARBA00022448"/>
    </source>
</evidence>
<keyword evidence="2 7" id="KW-0813">Transport</keyword>
<feature type="domain" description="ABC transmembrane type-1" evidence="9">
    <location>
        <begin position="88"/>
        <end position="277"/>
    </location>
</feature>
<dbReference type="InterPro" id="IPR050366">
    <property type="entry name" value="BP-dependent_transpt_permease"/>
</dbReference>
<dbReference type="Proteomes" id="UP000295525">
    <property type="component" value="Unassembled WGS sequence"/>
</dbReference>
<dbReference type="RefSeq" id="WP_132580303.1">
    <property type="nucleotide sequence ID" value="NZ_SMAJ01000003.1"/>
</dbReference>
<dbReference type="PANTHER" id="PTHR43386">
    <property type="entry name" value="OLIGOPEPTIDE TRANSPORT SYSTEM PERMEASE PROTEIN APPC"/>
    <property type="match status" value="1"/>
</dbReference>
<evidence type="ECO:0000313" key="11">
    <source>
        <dbReference type="Proteomes" id="UP000295525"/>
    </source>
</evidence>
<evidence type="ECO:0000256" key="3">
    <source>
        <dbReference type="ARBA" id="ARBA00022475"/>
    </source>
</evidence>
<comment type="similarity">
    <text evidence="7">Belongs to the binding-protein-dependent transport system permease family.</text>
</comment>
<comment type="caution">
    <text evidence="10">The sequence shown here is derived from an EMBL/GenBank/DDBJ whole genome shotgun (WGS) entry which is preliminary data.</text>
</comment>
<feature type="transmembrane region" description="Helical" evidence="7">
    <location>
        <begin position="137"/>
        <end position="162"/>
    </location>
</feature>
<evidence type="ECO:0000256" key="1">
    <source>
        <dbReference type="ARBA" id="ARBA00004651"/>
    </source>
</evidence>
<evidence type="ECO:0000256" key="4">
    <source>
        <dbReference type="ARBA" id="ARBA00022692"/>
    </source>
</evidence>
<protein>
    <submittedName>
        <fullName evidence="10">Peptide/nickel transport system permease protein</fullName>
    </submittedName>
</protein>
<keyword evidence="4 7" id="KW-0812">Transmembrane</keyword>
<name>A0A4R3MBC5_9BURK</name>
<feature type="transmembrane region" description="Helical" evidence="7">
    <location>
        <begin position="213"/>
        <end position="234"/>
    </location>
</feature>
<gene>
    <name evidence="10" type="ORF">EDC26_103178</name>
</gene>
<dbReference type="GO" id="GO:0005886">
    <property type="term" value="C:plasma membrane"/>
    <property type="evidence" value="ECO:0007669"/>
    <property type="project" value="UniProtKB-SubCell"/>
</dbReference>
<organism evidence="10 11">
    <name type="scientific">Paralcaligenes ureilyticus</name>
    <dbReference type="NCBI Taxonomy" id="627131"/>
    <lineage>
        <taxon>Bacteria</taxon>
        <taxon>Pseudomonadati</taxon>
        <taxon>Pseudomonadota</taxon>
        <taxon>Betaproteobacteria</taxon>
        <taxon>Burkholderiales</taxon>
        <taxon>Alcaligenaceae</taxon>
        <taxon>Paralcaligenes</taxon>
    </lineage>
</organism>
<dbReference type="EMBL" id="SMAJ01000003">
    <property type="protein sequence ID" value="TCT09559.1"/>
    <property type="molecule type" value="Genomic_DNA"/>
</dbReference>
<keyword evidence="5 7" id="KW-1133">Transmembrane helix</keyword>
<dbReference type="InterPro" id="IPR000515">
    <property type="entry name" value="MetI-like"/>
</dbReference>
<keyword evidence="11" id="KW-1185">Reference proteome</keyword>
<reference evidence="10 11" key="1">
    <citation type="submission" date="2019-03" db="EMBL/GenBank/DDBJ databases">
        <title>Genomic Encyclopedia of Type Strains, Phase IV (KMG-IV): sequencing the most valuable type-strain genomes for metagenomic binning, comparative biology and taxonomic classification.</title>
        <authorList>
            <person name="Goeker M."/>
        </authorList>
    </citation>
    <scope>NUCLEOTIDE SEQUENCE [LARGE SCALE GENOMIC DNA]</scope>
    <source>
        <strain evidence="10 11">DSM 24591</strain>
    </source>
</reference>
<evidence type="ECO:0000256" key="8">
    <source>
        <dbReference type="SAM" id="MobiDB-lite"/>
    </source>
</evidence>
<evidence type="ECO:0000256" key="6">
    <source>
        <dbReference type="ARBA" id="ARBA00023136"/>
    </source>
</evidence>
<sequence length="291" mass="30809">MKSTESTIRAASGPADTTSKKPPVSLVLWASVIVLLGCVLVAIFAPYLQPYDPTKFVSYTPFQLSSSQAWLGTDVLGRDVLSRLIGGTRLTLMMALGATVLAHLIGDSLGLYSAVKGGWIDLVLCRVVDVVLSLPKIIVGLVVVAALGSSIHVIVIITGLVYSASVFRIARSLGLDLIQQDFVRVAQARGERTAWLVFGEIVPHVIYPMAADFAIRVSFAILFMSSLSFLGLGVQPPLADWGGMVRENIEGIAAGSYASIYAALAIAVVSVALNLLVDASGEESAFAEMQK</sequence>
<keyword evidence="6 7" id="KW-0472">Membrane</keyword>
<comment type="subcellular location">
    <subcellularLocation>
        <location evidence="1 7">Cell membrane</location>
        <topology evidence="1 7">Multi-pass membrane protein</topology>
    </subcellularLocation>
</comment>